<evidence type="ECO:0000256" key="2">
    <source>
        <dbReference type="SAM" id="MobiDB-lite"/>
    </source>
</evidence>
<gene>
    <name evidence="4" type="ORF">BU26DRAFT_152668</name>
</gene>
<dbReference type="InterPro" id="IPR031348">
    <property type="entry name" value="PigL_N"/>
</dbReference>
<sequence>MEVVGAAASAVTLLGAAVKGTEAVYQIISSFKQASSHAKSLESAINSLKTVLTQLQNDKVLAKDNPYLEDLKKFLKGYHADIQRYEKDLKKTQIDSKDSKRERISKKVKGAIQGEKDLLRILGEVTQRCATLGTQLNLFQCHATVTARDTVLELNAASSARANHDANQSTLLLQQSTSLSTIDEKMGNVQTSLGRIQDTVITTSEMLAQSPGVSRADHNANQSTLLVQQSATLSAIDGRVGNVQTSLDHVQDALSTMTEKMEQIPRVSHTQSEDIRTLLLALQSQISGLSNRSTGVQSGSQSQSIPTTESGDKVEKEAELAESIGRLRTLASQREGSVRNEEAESFIDDLECILHTIIALPDTRHATTPSKRKLEAMSGAEDISPRELKRLCRIAASSHSIDLNFGAPRFKPGAKGKISQRHRAKAIVAQNYEITVALNERRFSDPPADDNQLNHHQSHIVETLARVKIFQRSAYPTMLVAYLRQVQMQNGFSILNPVISIGRILPDDSPLFSIVQGGHLDQLKRLLMLCQCTLRDRDSWGTPLLHYAMDQPEMCRFLVENGADVDEIATRVDDKEFQKYDSYYSHFFISIKAVRTLH</sequence>
<dbReference type="Proteomes" id="UP000800094">
    <property type="component" value="Unassembled WGS sequence"/>
</dbReference>
<evidence type="ECO:0000313" key="4">
    <source>
        <dbReference type="EMBL" id="KAF2255235.1"/>
    </source>
</evidence>
<accession>A0A6A6IXF7</accession>
<evidence type="ECO:0000259" key="3">
    <source>
        <dbReference type="Pfam" id="PF17111"/>
    </source>
</evidence>
<organism evidence="4 5">
    <name type="scientific">Trematosphaeria pertusa</name>
    <dbReference type="NCBI Taxonomy" id="390896"/>
    <lineage>
        <taxon>Eukaryota</taxon>
        <taxon>Fungi</taxon>
        <taxon>Dikarya</taxon>
        <taxon>Ascomycota</taxon>
        <taxon>Pezizomycotina</taxon>
        <taxon>Dothideomycetes</taxon>
        <taxon>Pleosporomycetidae</taxon>
        <taxon>Pleosporales</taxon>
        <taxon>Massarineae</taxon>
        <taxon>Trematosphaeriaceae</taxon>
        <taxon>Trematosphaeria</taxon>
    </lineage>
</organism>
<evidence type="ECO:0000313" key="5">
    <source>
        <dbReference type="Proteomes" id="UP000800094"/>
    </source>
</evidence>
<dbReference type="SUPFAM" id="SSF48403">
    <property type="entry name" value="Ankyrin repeat"/>
    <property type="match status" value="1"/>
</dbReference>
<feature type="coiled-coil region" evidence="1">
    <location>
        <begin position="38"/>
        <end position="102"/>
    </location>
</feature>
<dbReference type="GeneID" id="54573339"/>
<dbReference type="RefSeq" id="XP_033690239.1">
    <property type="nucleotide sequence ID" value="XM_033820009.1"/>
</dbReference>
<dbReference type="AlphaFoldDB" id="A0A6A6IXF7"/>
<feature type="domain" description="Azaphilone pigments biosynthesis cluster protein L N-terminal" evidence="3">
    <location>
        <begin position="2"/>
        <end position="100"/>
    </location>
</feature>
<reference evidence="4" key="1">
    <citation type="journal article" date="2020" name="Stud. Mycol.">
        <title>101 Dothideomycetes genomes: a test case for predicting lifestyles and emergence of pathogens.</title>
        <authorList>
            <person name="Haridas S."/>
            <person name="Albert R."/>
            <person name="Binder M."/>
            <person name="Bloem J."/>
            <person name="Labutti K."/>
            <person name="Salamov A."/>
            <person name="Andreopoulos B."/>
            <person name="Baker S."/>
            <person name="Barry K."/>
            <person name="Bills G."/>
            <person name="Bluhm B."/>
            <person name="Cannon C."/>
            <person name="Castanera R."/>
            <person name="Culley D."/>
            <person name="Daum C."/>
            <person name="Ezra D."/>
            <person name="Gonzalez J."/>
            <person name="Henrissat B."/>
            <person name="Kuo A."/>
            <person name="Liang C."/>
            <person name="Lipzen A."/>
            <person name="Lutzoni F."/>
            <person name="Magnuson J."/>
            <person name="Mondo S."/>
            <person name="Nolan M."/>
            <person name="Ohm R."/>
            <person name="Pangilinan J."/>
            <person name="Park H.-J."/>
            <person name="Ramirez L."/>
            <person name="Alfaro M."/>
            <person name="Sun H."/>
            <person name="Tritt A."/>
            <person name="Yoshinaga Y."/>
            <person name="Zwiers L.-H."/>
            <person name="Turgeon B."/>
            <person name="Goodwin S."/>
            <person name="Spatafora J."/>
            <person name="Crous P."/>
            <person name="Grigoriev I."/>
        </authorList>
    </citation>
    <scope>NUCLEOTIDE SEQUENCE</scope>
    <source>
        <strain evidence="4">CBS 122368</strain>
    </source>
</reference>
<dbReference type="Gene3D" id="1.25.40.20">
    <property type="entry name" value="Ankyrin repeat-containing domain"/>
    <property type="match status" value="1"/>
</dbReference>
<feature type="region of interest" description="Disordered" evidence="2">
    <location>
        <begin position="290"/>
        <end position="317"/>
    </location>
</feature>
<evidence type="ECO:0000256" key="1">
    <source>
        <dbReference type="SAM" id="Coils"/>
    </source>
</evidence>
<dbReference type="Pfam" id="PF17111">
    <property type="entry name" value="PigL_N"/>
    <property type="match status" value="1"/>
</dbReference>
<dbReference type="EMBL" id="ML987190">
    <property type="protein sequence ID" value="KAF2255235.1"/>
    <property type="molecule type" value="Genomic_DNA"/>
</dbReference>
<name>A0A6A6IXF7_9PLEO</name>
<dbReference type="InterPro" id="IPR036770">
    <property type="entry name" value="Ankyrin_rpt-contain_sf"/>
</dbReference>
<keyword evidence="1" id="KW-0175">Coiled coil</keyword>
<keyword evidence="5" id="KW-1185">Reference proteome</keyword>
<dbReference type="OrthoDB" id="3796990at2759"/>
<protein>
    <recommendedName>
        <fullName evidence="3">Azaphilone pigments biosynthesis cluster protein L N-terminal domain-containing protein</fullName>
    </recommendedName>
</protein>
<proteinExistence type="predicted"/>